<dbReference type="SUPFAM" id="SSF53850">
    <property type="entry name" value="Periplasmic binding protein-like II"/>
    <property type="match status" value="1"/>
</dbReference>
<proteinExistence type="predicted"/>
<dbReference type="Gene3D" id="3.40.190.290">
    <property type="match status" value="1"/>
</dbReference>
<accession>A0A5E4W015</accession>
<gene>
    <name evidence="1" type="ORF">PCE31106_02921</name>
</gene>
<dbReference type="Proteomes" id="UP000384354">
    <property type="component" value="Unassembled WGS sequence"/>
</dbReference>
<dbReference type="AlphaFoldDB" id="A0A5E4W015"/>
<reference evidence="1 2" key="1">
    <citation type="submission" date="2019-08" db="EMBL/GenBank/DDBJ databases">
        <authorList>
            <person name="Peeters C."/>
        </authorList>
    </citation>
    <scope>NUCLEOTIDE SEQUENCE [LARGE SCALE GENOMIC DNA]</scope>
    <source>
        <strain evidence="1 2">LMG 31106</strain>
    </source>
</reference>
<protein>
    <submittedName>
        <fullName evidence="1">LysR family transcriptional regulator</fullName>
    </submittedName>
</protein>
<name>A0A5E4W015_9BURK</name>
<evidence type="ECO:0000313" key="2">
    <source>
        <dbReference type="Proteomes" id="UP000384354"/>
    </source>
</evidence>
<organism evidence="1 2">
    <name type="scientific">Pandoraea cepalis</name>
    <dbReference type="NCBI Taxonomy" id="2508294"/>
    <lineage>
        <taxon>Bacteria</taxon>
        <taxon>Pseudomonadati</taxon>
        <taxon>Pseudomonadota</taxon>
        <taxon>Betaproteobacteria</taxon>
        <taxon>Burkholderiales</taxon>
        <taxon>Burkholderiaceae</taxon>
        <taxon>Pandoraea</taxon>
    </lineage>
</organism>
<dbReference type="EMBL" id="CABPSL010000011">
    <property type="protein sequence ID" value="VVE16894.1"/>
    <property type="molecule type" value="Genomic_DNA"/>
</dbReference>
<evidence type="ECO:0000313" key="1">
    <source>
        <dbReference type="EMBL" id="VVE16894.1"/>
    </source>
</evidence>
<sequence length="69" mass="7857">MRAQWDVAKYLRTGRLAHVLPAYDTPPADLYAVYPERLNLSTKVTCFVDYLRNYLGQRADGPSPVGAKW</sequence>
<dbReference type="OrthoDB" id="9802472at2"/>